<dbReference type="RefSeq" id="WP_071504647.1">
    <property type="nucleotide sequence ID" value="NZ_MORL01000010.1"/>
</dbReference>
<dbReference type="PROSITE" id="PS50943">
    <property type="entry name" value="HTH_CROC1"/>
    <property type="match status" value="1"/>
</dbReference>
<dbReference type="Pfam" id="PF01381">
    <property type="entry name" value="HTH_3"/>
    <property type="match status" value="1"/>
</dbReference>
<dbReference type="AlphaFoldDB" id="A0A1S2VHI8"/>
<evidence type="ECO:0000256" key="1">
    <source>
        <dbReference type="ARBA" id="ARBA00023125"/>
    </source>
</evidence>
<dbReference type="GO" id="GO:0003677">
    <property type="term" value="F:DNA binding"/>
    <property type="evidence" value="ECO:0007669"/>
    <property type="project" value="UniProtKB-KW"/>
</dbReference>
<dbReference type="PANTHER" id="PTHR46558">
    <property type="entry name" value="TRACRIPTIONAL REGULATORY PROTEIN-RELATED-RELATED"/>
    <property type="match status" value="1"/>
</dbReference>
<dbReference type="InterPro" id="IPR001387">
    <property type="entry name" value="Cro/C1-type_HTH"/>
</dbReference>
<gene>
    <name evidence="3" type="ORF">BLX24_18335</name>
</gene>
<dbReference type="InterPro" id="IPR010982">
    <property type="entry name" value="Lambda_DNA-bd_dom_sf"/>
</dbReference>
<dbReference type="SUPFAM" id="SSF47413">
    <property type="entry name" value="lambda repressor-like DNA-binding domains"/>
    <property type="match status" value="1"/>
</dbReference>
<sequence>MTYGTRLLHFRQKSGFTQTQIAEKLNIAVSTYNAWEADRSHYKIEMLLRLADLFQVSPLDLIPEKAAVMPNHDSPTDLSPLTIEAHLLYTELVQSLKQVSFLKDAEIERLRQQIRQKDTELAQLRQQAGFTLPHEGIAAL</sequence>
<dbReference type="Proteomes" id="UP000181790">
    <property type="component" value="Unassembled WGS sequence"/>
</dbReference>
<dbReference type="EMBL" id="MORL01000010">
    <property type="protein sequence ID" value="OIN57705.1"/>
    <property type="molecule type" value="Genomic_DNA"/>
</dbReference>
<evidence type="ECO:0000313" key="3">
    <source>
        <dbReference type="EMBL" id="OIN57705.1"/>
    </source>
</evidence>
<dbReference type="Gene3D" id="1.10.260.40">
    <property type="entry name" value="lambda repressor-like DNA-binding domains"/>
    <property type="match status" value="1"/>
</dbReference>
<dbReference type="CDD" id="cd00093">
    <property type="entry name" value="HTH_XRE"/>
    <property type="match status" value="1"/>
</dbReference>
<keyword evidence="1" id="KW-0238">DNA-binding</keyword>
<organism evidence="3 4">
    <name type="scientific">Arsenicibacter rosenii</name>
    <dbReference type="NCBI Taxonomy" id="1750698"/>
    <lineage>
        <taxon>Bacteria</taxon>
        <taxon>Pseudomonadati</taxon>
        <taxon>Bacteroidota</taxon>
        <taxon>Cytophagia</taxon>
        <taxon>Cytophagales</taxon>
        <taxon>Spirosomataceae</taxon>
        <taxon>Arsenicibacter</taxon>
    </lineage>
</organism>
<accession>A0A1S2VHI8</accession>
<dbReference type="OrthoDB" id="959032at2"/>
<evidence type="ECO:0000259" key="2">
    <source>
        <dbReference type="PROSITE" id="PS50943"/>
    </source>
</evidence>
<dbReference type="SMART" id="SM00530">
    <property type="entry name" value="HTH_XRE"/>
    <property type="match status" value="1"/>
</dbReference>
<reference evidence="3 4" key="1">
    <citation type="submission" date="2016-10" db="EMBL/GenBank/DDBJ databases">
        <title>Arsenicibacter rosenii gen. nov., sp. nov., an efficient arsenic-methylating bacterium isolated from an arsenic-contaminated paddy soil.</title>
        <authorList>
            <person name="Huang K."/>
        </authorList>
    </citation>
    <scope>NUCLEOTIDE SEQUENCE [LARGE SCALE GENOMIC DNA]</scope>
    <source>
        <strain evidence="3 4">SM-1</strain>
    </source>
</reference>
<comment type="caution">
    <text evidence="3">The sequence shown here is derived from an EMBL/GenBank/DDBJ whole genome shotgun (WGS) entry which is preliminary data.</text>
</comment>
<keyword evidence="4" id="KW-1185">Reference proteome</keyword>
<proteinExistence type="predicted"/>
<evidence type="ECO:0000313" key="4">
    <source>
        <dbReference type="Proteomes" id="UP000181790"/>
    </source>
</evidence>
<feature type="domain" description="HTH cro/C1-type" evidence="2">
    <location>
        <begin position="7"/>
        <end position="61"/>
    </location>
</feature>
<name>A0A1S2VHI8_9BACT</name>
<dbReference type="PANTHER" id="PTHR46558:SF4">
    <property type="entry name" value="DNA-BIDING PHAGE PROTEIN"/>
    <property type="match status" value="1"/>
</dbReference>
<protein>
    <recommendedName>
        <fullName evidence="2">HTH cro/C1-type domain-containing protein</fullName>
    </recommendedName>
</protein>